<dbReference type="PATRIC" id="fig|1217710.3.peg.550"/>
<keyword evidence="2" id="KW-1185">Reference proteome</keyword>
<dbReference type="RefSeq" id="WP_004780829.1">
    <property type="nucleotide sequence ID" value="NZ_KB849398.1"/>
</dbReference>
<dbReference type="HOGENOM" id="CLU_1863232_0_0_6"/>
<dbReference type="Proteomes" id="UP000013070">
    <property type="component" value="Unassembled WGS sequence"/>
</dbReference>
<evidence type="ECO:0000313" key="1">
    <source>
        <dbReference type="EMBL" id="ENV00350.1"/>
    </source>
</evidence>
<comment type="caution">
    <text evidence="1">The sequence shown here is derived from an EMBL/GenBank/DDBJ whole genome shotgun (WGS) entry which is preliminary data.</text>
</comment>
<organism evidence="1 2">
    <name type="scientific">Acinetobacter variabilis</name>
    <dbReference type="NCBI Taxonomy" id="70346"/>
    <lineage>
        <taxon>Bacteria</taxon>
        <taxon>Pseudomonadati</taxon>
        <taxon>Pseudomonadota</taxon>
        <taxon>Gammaproteobacteria</taxon>
        <taxon>Moraxellales</taxon>
        <taxon>Moraxellaceae</taxon>
        <taxon>Acinetobacter</taxon>
    </lineage>
</organism>
<dbReference type="eggNOG" id="ENOG50337FX">
    <property type="taxonomic scope" value="Bacteria"/>
</dbReference>
<sequence>MAFTEHLFNKAYIDEVAANAAASLKANRGFSNFEGFAAGVIQRRLEKDPARYLDYGVYWPALKEVLRKHDFDCGSPVYPLLAEVYRGDTDLQTIVMADEFRKDYLATQFVGTRMFLLNRDTGEEVALIDDEMELKALNS</sequence>
<reference evidence="1 2" key="1">
    <citation type="submission" date="2013-02" db="EMBL/GenBank/DDBJ databases">
        <title>The Genome Sequence of Acinetobacter sp. NIPH 899.</title>
        <authorList>
            <consortium name="The Broad Institute Genome Sequencing Platform"/>
            <consortium name="The Broad Institute Genome Sequencing Center for Infectious Disease"/>
            <person name="Cerqueira G."/>
            <person name="Feldgarden M."/>
            <person name="Courvalin P."/>
            <person name="Perichon B."/>
            <person name="Grillot-Courvalin C."/>
            <person name="Clermont D."/>
            <person name="Rocha E."/>
            <person name="Yoon E.-J."/>
            <person name="Nemec A."/>
            <person name="Walker B."/>
            <person name="Young S.K."/>
            <person name="Zeng Q."/>
            <person name="Gargeya S."/>
            <person name="Fitzgerald M."/>
            <person name="Haas B."/>
            <person name="Abouelleil A."/>
            <person name="Alvarado L."/>
            <person name="Arachchi H.M."/>
            <person name="Berlin A.M."/>
            <person name="Chapman S.B."/>
            <person name="Dewar J."/>
            <person name="Goldberg J."/>
            <person name="Griggs A."/>
            <person name="Gujja S."/>
            <person name="Hansen M."/>
            <person name="Howarth C."/>
            <person name="Imamovic A."/>
            <person name="Larimer J."/>
            <person name="McCowan C."/>
            <person name="Murphy C."/>
            <person name="Neiman D."/>
            <person name="Pearson M."/>
            <person name="Priest M."/>
            <person name="Roberts A."/>
            <person name="Saif S."/>
            <person name="Shea T."/>
            <person name="Sisk P."/>
            <person name="Sykes S."/>
            <person name="Wortman J."/>
            <person name="Nusbaum C."/>
            <person name="Birren B."/>
        </authorList>
    </citation>
    <scope>NUCLEOTIDE SEQUENCE [LARGE SCALE GENOMIC DNA]</scope>
    <source>
        <strain evidence="1 2">NIPH 899</strain>
    </source>
</reference>
<gene>
    <name evidence="1" type="ORF">F969_00581</name>
</gene>
<protein>
    <submittedName>
        <fullName evidence="1">Uncharacterized protein</fullName>
    </submittedName>
</protein>
<name>N8WZL1_9GAMM</name>
<dbReference type="AlphaFoldDB" id="N8WZL1"/>
<accession>N8WZL1</accession>
<evidence type="ECO:0000313" key="2">
    <source>
        <dbReference type="Proteomes" id="UP000013070"/>
    </source>
</evidence>
<proteinExistence type="predicted"/>
<dbReference type="EMBL" id="APPE01000031">
    <property type="protein sequence ID" value="ENV00350.1"/>
    <property type="molecule type" value="Genomic_DNA"/>
</dbReference>